<feature type="compositionally biased region" description="Polar residues" evidence="2">
    <location>
        <begin position="283"/>
        <end position="298"/>
    </location>
</feature>
<proteinExistence type="predicted"/>
<keyword evidence="3" id="KW-0472">Membrane</keyword>
<evidence type="ECO:0000313" key="6">
    <source>
        <dbReference type="Proteomes" id="UP000828390"/>
    </source>
</evidence>
<dbReference type="Gene3D" id="3.40.50.1820">
    <property type="entry name" value="alpha/beta hydrolase"/>
    <property type="match status" value="2"/>
</dbReference>
<feature type="region of interest" description="Disordered" evidence="2">
    <location>
        <begin position="238"/>
        <end position="266"/>
    </location>
</feature>
<evidence type="ECO:0000259" key="4">
    <source>
        <dbReference type="Pfam" id="PF20434"/>
    </source>
</evidence>
<sequence length="521" mass="57307">MVGKSTVIAVVAATSIVAFPYMTALICNLAYGWPQIKNKYRRAFSPKKVFALNFSVIQKLVTTLRFTTWYLQSKSFYSNAPASTIMKDRLFSRNGQRLDLYFPRQQGLGDKGMLPIIVFVYGGTWSSGHRSMYGTLCFELANTIGCIVCCPDYTLYPEGHIDNMIKDLRDCLSWLHVNVEHYNGDKQKILLMGHSSGAHICAMTILDLLHDQASEGESAQLQGSTSAGPEMLFIEKHFNGSSDNKDNGSSDNKDNGSSDKGSKTSLEPSASYLLLDSQLSINSDLGDNDRPSSLSSSGKFEMLEKSTSDASMLESEIRALTQAEGGSIMYEGRSQEGVENAGVSNIQITETMVASETEEDDNDSVITVTYLEGQLESPNLADAELASCIKAFIGLAGVYHIGDHFKHEMSRGVEDVSMMARAMRGDTNFDMFSPTCILRRMETPLDFPKTVLIHGTDDYVVPLSSSSLLAAELKRLGVVETVRIIPSCDHYEVALDLSTPSRKFHKTIMDIVNDTAKSVFS</sequence>
<feature type="transmembrane region" description="Helical" evidence="3">
    <location>
        <begin position="6"/>
        <end position="31"/>
    </location>
</feature>
<evidence type="ECO:0000256" key="3">
    <source>
        <dbReference type="SAM" id="Phobius"/>
    </source>
</evidence>
<dbReference type="OrthoDB" id="433474at2759"/>
<accession>A0A9D4RKI7</accession>
<dbReference type="Pfam" id="PF20434">
    <property type="entry name" value="BD-FAE"/>
    <property type="match status" value="1"/>
</dbReference>
<dbReference type="SUPFAM" id="SSF53474">
    <property type="entry name" value="alpha/beta-Hydrolases"/>
    <property type="match status" value="2"/>
</dbReference>
<evidence type="ECO:0000256" key="2">
    <source>
        <dbReference type="SAM" id="MobiDB-lite"/>
    </source>
</evidence>
<dbReference type="EMBL" id="JAIWYP010000002">
    <property type="protein sequence ID" value="KAH3869565.1"/>
    <property type="molecule type" value="Genomic_DNA"/>
</dbReference>
<organism evidence="5 6">
    <name type="scientific">Dreissena polymorpha</name>
    <name type="common">Zebra mussel</name>
    <name type="synonym">Mytilus polymorpha</name>
    <dbReference type="NCBI Taxonomy" id="45954"/>
    <lineage>
        <taxon>Eukaryota</taxon>
        <taxon>Metazoa</taxon>
        <taxon>Spiralia</taxon>
        <taxon>Lophotrochozoa</taxon>
        <taxon>Mollusca</taxon>
        <taxon>Bivalvia</taxon>
        <taxon>Autobranchia</taxon>
        <taxon>Heteroconchia</taxon>
        <taxon>Euheterodonta</taxon>
        <taxon>Imparidentia</taxon>
        <taxon>Neoheterodontei</taxon>
        <taxon>Myida</taxon>
        <taxon>Dreissenoidea</taxon>
        <taxon>Dreissenidae</taxon>
        <taxon>Dreissena</taxon>
    </lineage>
</organism>
<reference evidence="5" key="1">
    <citation type="journal article" date="2019" name="bioRxiv">
        <title>The Genome of the Zebra Mussel, Dreissena polymorpha: A Resource for Invasive Species Research.</title>
        <authorList>
            <person name="McCartney M.A."/>
            <person name="Auch B."/>
            <person name="Kono T."/>
            <person name="Mallez S."/>
            <person name="Zhang Y."/>
            <person name="Obille A."/>
            <person name="Becker A."/>
            <person name="Abrahante J.E."/>
            <person name="Garbe J."/>
            <person name="Badalamenti J.P."/>
            <person name="Herman A."/>
            <person name="Mangelson H."/>
            <person name="Liachko I."/>
            <person name="Sullivan S."/>
            <person name="Sone E.D."/>
            <person name="Koren S."/>
            <person name="Silverstein K.A.T."/>
            <person name="Beckman K.B."/>
            <person name="Gohl D.M."/>
        </authorList>
    </citation>
    <scope>NUCLEOTIDE SEQUENCE</scope>
    <source>
        <strain evidence="5">Duluth1</strain>
        <tissue evidence="5">Whole animal</tissue>
    </source>
</reference>
<dbReference type="AlphaFoldDB" id="A0A9D4RKI7"/>
<keyword evidence="3" id="KW-0812">Transmembrane</keyword>
<gene>
    <name evidence="5" type="ORF">DPMN_032734</name>
</gene>
<dbReference type="GO" id="GO:0004061">
    <property type="term" value="F:arylformamidase activity"/>
    <property type="evidence" value="ECO:0007669"/>
    <property type="project" value="TreeGrafter"/>
</dbReference>
<dbReference type="InterPro" id="IPR050300">
    <property type="entry name" value="GDXG_lipolytic_enzyme"/>
</dbReference>
<evidence type="ECO:0000313" key="5">
    <source>
        <dbReference type="EMBL" id="KAH3869565.1"/>
    </source>
</evidence>
<dbReference type="InterPro" id="IPR049492">
    <property type="entry name" value="BD-FAE-like_dom"/>
</dbReference>
<keyword evidence="3" id="KW-1133">Transmembrane helix</keyword>
<keyword evidence="6" id="KW-1185">Reference proteome</keyword>
<dbReference type="PANTHER" id="PTHR48081">
    <property type="entry name" value="AB HYDROLASE SUPERFAMILY PROTEIN C4A8.06C"/>
    <property type="match status" value="1"/>
</dbReference>
<name>A0A9D4RKI7_DREPO</name>
<comment type="caution">
    <text evidence="5">The sequence shown here is derived from an EMBL/GenBank/DDBJ whole genome shotgun (WGS) entry which is preliminary data.</text>
</comment>
<dbReference type="PANTHER" id="PTHR48081:SF33">
    <property type="entry name" value="KYNURENINE FORMAMIDASE"/>
    <property type="match status" value="1"/>
</dbReference>
<protein>
    <recommendedName>
        <fullName evidence="4">BD-FAE-like domain-containing protein</fullName>
    </recommendedName>
</protein>
<keyword evidence="1" id="KW-0378">Hydrolase</keyword>
<feature type="compositionally biased region" description="Basic and acidic residues" evidence="2">
    <location>
        <begin position="238"/>
        <end position="262"/>
    </location>
</feature>
<dbReference type="Proteomes" id="UP000828390">
    <property type="component" value="Unassembled WGS sequence"/>
</dbReference>
<feature type="region of interest" description="Disordered" evidence="2">
    <location>
        <begin position="283"/>
        <end position="308"/>
    </location>
</feature>
<reference evidence="5" key="2">
    <citation type="submission" date="2020-11" db="EMBL/GenBank/DDBJ databases">
        <authorList>
            <person name="McCartney M.A."/>
            <person name="Auch B."/>
            <person name="Kono T."/>
            <person name="Mallez S."/>
            <person name="Becker A."/>
            <person name="Gohl D.M."/>
            <person name="Silverstein K.A.T."/>
            <person name="Koren S."/>
            <person name="Bechman K.B."/>
            <person name="Herman A."/>
            <person name="Abrahante J.E."/>
            <person name="Garbe J."/>
        </authorList>
    </citation>
    <scope>NUCLEOTIDE SEQUENCE</scope>
    <source>
        <strain evidence="5">Duluth1</strain>
        <tissue evidence="5">Whole animal</tissue>
    </source>
</reference>
<feature type="domain" description="BD-FAE-like" evidence="4">
    <location>
        <begin position="98"/>
        <end position="206"/>
    </location>
</feature>
<dbReference type="InterPro" id="IPR029058">
    <property type="entry name" value="AB_hydrolase_fold"/>
</dbReference>
<evidence type="ECO:0000256" key="1">
    <source>
        <dbReference type="ARBA" id="ARBA00022801"/>
    </source>
</evidence>
<feature type="transmembrane region" description="Helical" evidence="3">
    <location>
        <begin position="51"/>
        <end position="71"/>
    </location>
</feature>